<dbReference type="SUPFAM" id="SSF54506">
    <property type="entry name" value="Diaminopimelate epimerase-like"/>
    <property type="match status" value="2"/>
</dbReference>
<proteinExistence type="inferred from homology"/>
<dbReference type="Pfam" id="PF01678">
    <property type="entry name" value="DAP_epimerase"/>
    <property type="match status" value="2"/>
</dbReference>
<feature type="binding site" evidence="8">
    <location>
        <position position="78"/>
    </location>
    <ligand>
        <name>substrate</name>
    </ligand>
</feature>
<keyword evidence="5 8" id="KW-0457">Lysine biosynthesis</keyword>
<keyword evidence="6 8" id="KW-0413">Isomerase</keyword>
<dbReference type="GO" id="GO:0008837">
    <property type="term" value="F:diaminopimelate epimerase activity"/>
    <property type="evidence" value="ECO:0007669"/>
    <property type="project" value="UniProtKB-UniRule"/>
</dbReference>
<dbReference type="NCBIfam" id="TIGR00652">
    <property type="entry name" value="DapF"/>
    <property type="match status" value="1"/>
</dbReference>
<evidence type="ECO:0000256" key="2">
    <source>
        <dbReference type="ARBA" id="ARBA00010219"/>
    </source>
</evidence>
<dbReference type="Gene3D" id="3.10.310.10">
    <property type="entry name" value="Diaminopimelate Epimerase, Chain A, domain 1"/>
    <property type="match status" value="2"/>
</dbReference>
<dbReference type="PROSITE" id="PS01326">
    <property type="entry name" value="DAP_EPIMERASE"/>
    <property type="match status" value="1"/>
</dbReference>
<organism evidence="10 11">
    <name type="scientific">Chryseobacterium taklimakanense</name>
    <dbReference type="NCBI Taxonomy" id="536441"/>
    <lineage>
        <taxon>Bacteria</taxon>
        <taxon>Pseudomonadati</taxon>
        <taxon>Bacteroidota</taxon>
        <taxon>Flavobacteriia</taxon>
        <taxon>Flavobacteriales</taxon>
        <taxon>Weeksellaceae</taxon>
        <taxon>Chryseobacterium group</taxon>
        <taxon>Chryseobacterium</taxon>
    </lineage>
</organism>
<dbReference type="PANTHER" id="PTHR31689:SF0">
    <property type="entry name" value="DIAMINOPIMELATE EPIMERASE"/>
    <property type="match status" value="1"/>
</dbReference>
<evidence type="ECO:0000256" key="7">
    <source>
        <dbReference type="ARBA" id="ARBA00051712"/>
    </source>
</evidence>
<comment type="catalytic activity">
    <reaction evidence="7 8">
        <text>(2S,6S)-2,6-diaminopimelate = meso-2,6-diaminopimelate</text>
        <dbReference type="Rhea" id="RHEA:15393"/>
        <dbReference type="ChEBI" id="CHEBI:57609"/>
        <dbReference type="ChEBI" id="CHEBI:57791"/>
        <dbReference type="EC" id="5.1.1.7"/>
    </reaction>
</comment>
<dbReference type="InterPro" id="IPR018510">
    <property type="entry name" value="DAP_epimerase_AS"/>
</dbReference>
<dbReference type="GO" id="GO:0005829">
    <property type="term" value="C:cytosol"/>
    <property type="evidence" value="ECO:0007669"/>
    <property type="project" value="TreeGrafter"/>
</dbReference>
<protein>
    <recommendedName>
        <fullName evidence="3 8">Diaminopimelate epimerase</fullName>
        <shortName evidence="8">DAP epimerase</shortName>
        <ecNumber evidence="3 8">5.1.1.7</ecNumber>
    </recommendedName>
    <alternativeName>
        <fullName evidence="8">PLP-independent amino acid racemase</fullName>
    </alternativeName>
</protein>
<sequence length="270" mass="30438">MRNILDFYKYEGTGNDFVMIDNRDLNFRKDAELIKSLCDRRFGIGGDGLILLENDSEDSSLLQGERSKSADFKMVYYNSDGNESTMCGNGGRCIVAFAHFLDVFEEKCTFNAIDGLHEAEVSNGIVKLKMIDVKNITKDGDASVMNTGSPHYVKYVEDLEDFEVYQRGSEIRNSETYRREGINVNFVEKMNDGELFVRTYERGVEDETYSCGTGVTAAALTYLQNQDSDSVNIKVLGGNLKVYAEKDGENFKNIWLEGPARQVFKGKINI</sequence>
<evidence type="ECO:0000256" key="5">
    <source>
        <dbReference type="ARBA" id="ARBA00023154"/>
    </source>
</evidence>
<feature type="active site" description="Proton acceptor" evidence="8">
    <location>
        <position position="211"/>
    </location>
</feature>
<dbReference type="GO" id="GO:0009089">
    <property type="term" value="P:lysine biosynthetic process via diaminopimelate"/>
    <property type="evidence" value="ECO:0007669"/>
    <property type="project" value="UniProtKB-UniRule"/>
</dbReference>
<evidence type="ECO:0000256" key="4">
    <source>
        <dbReference type="ARBA" id="ARBA00022605"/>
    </source>
</evidence>
<gene>
    <name evidence="8 10" type="primary">dapF</name>
    <name evidence="10" type="ORF">SAMEA4412677_00066</name>
</gene>
<keyword evidence="4 8" id="KW-0028">Amino-acid biosynthesis</keyword>
<reference evidence="10 11" key="1">
    <citation type="submission" date="2017-06" db="EMBL/GenBank/DDBJ databases">
        <authorList>
            <consortium name="Pathogen Informatics"/>
        </authorList>
    </citation>
    <scope>NUCLEOTIDE SEQUENCE [LARGE SCALE GENOMIC DNA]</scope>
    <source>
        <strain evidence="10 11">NCTC13490</strain>
    </source>
</reference>
<dbReference type="HAMAP" id="MF_00197">
    <property type="entry name" value="DAP_epimerase"/>
    <property type="match status" value="1"/>
</dbReference>
<dbReference type="EC" id="5.1.1.7" evidence="3 8"/>
<dbReference type="EMBL" id="LT906465">
    <property type="protein sequence ID" value="SNV31836.1"/>
    <property type="molecule type" value="Genomic_DNA"/>
</dbReference>
<feature type="site" description="Could be important to modulate the pK values of the two catalytic cysteine residues" evidence="8">
    <location>
        <position position="151"/>
    </location>
</feature>
<comment type="caution">
    <text evidence="8">Lacks conserved residue(s) required for the propagation of feature annotation.</text>
</comment>
<feature type="binding site" evidence="8">
    <location>
        <begin position="212"/>
        <end position="213"/>
    </location>
    <ligand>
        <name>substrate</name>
    </ligand>
</feature>
<feature type="binding site" evidence="8">
    <location>
        <position position="15"/>
    </location>
    <ligand>
        <name>substrate</name>
    </ligand>
</feature>
<accession>A0A239WCN4</accession>
<dbReference type="KEGG" id="ctak:4412677_00066"/>
<dbReference type="InterPro" id="IPR001653">
    <property type="entry name" value="DAP_epimerase_DapF"/>
</dbReference>
<feature type="binding site" evidence="8">
    <location>
        <begin position="88"/>
        <end position="89"/>
    </location>
    <ligand>
        <name>substrate</name>
    </ligand>
</feature>
<comment type="similarity">
    <text evidence="2 8">Belongs to the diaminopimelate epimerase family.</text>
</comment>
<evidence type="ECO:0000256" key="8">
    <source>
        <dbReference type="HAMAP-Rule" id="MF_00197"/>
    </source>
</evidence>
<evidence type="ECO:0000256" key="1">
    <source>
        <dbReference type="ARBA" id="ARBA00005196"/>
    </source>
</evidence>
<feature type="site" description="Could be important to modulate the pK values of the two catalytic cysteine residues" evidence="8">
    <location>
        <position position="201"/>
    </location>
</feature>
<comment type="pathway">
    <text evidence="1 8">Amino-acid biosynthesis; L-lysine biosynthesis via DAP pathway; DL-2,6-diaminopimelate from LL-2,6-diaminopimelate: step 1/1.</text>
</comment>
<evidence type="ECO:0000313" key="11">
    <source>
        <dbReference type="Proteomes" id="UP000215196"/>
    </source>
</evidence>
<comment type="subunit">
    <text evidence="8">Homodimer.</text>
</comment>
<evidence type="ECO:0000256" key="3">
    <source>
        <dbReference type="ARBA" id="ARBA00013080"/>
    </source>
</evidence>
<feature type="binding site" evidence="8">
    <location>
        <begin position="201"/>
        <end position="202"/>
    </location>
    <ligand>
        <name>substrate</name>
    </ligand>
</feature>
<dbReference type="PANTHER" id="PTHR31689">
    <property type="entry name" value="DIAMINOPIMELATE EPIMERASE, CHLOROPLASTIC"/>
    <property type="match status" value="1"/>
</dbReference>
<feature type="active site" evidence="9">
    <location>
        <position position="87"/>
    </location>
</feature>
<comment type="function">
    <text evidence="8">Catalyzes the stereoinversion of LL-2,6-diaminopimelate (L,L-DAP) to meso-diaminopimelate (meso-DAP), a precursor of L-lysine and an essential component of the bacterial peptidoglycan.</text>
</comment>
<feature type="binding site" evidence="8">
    <location>
        <position position="183"/>
    </location>
    <ligand>
        <name>substrate</name>
    </ligand>
</feature>
<feature type="active site" description="Proton donor" evidence="8">
    <location>
        <position position="87"/>
    </location>
</feature>
<keyword evidence="11" id="KW-1185">Reference proteome</keyword>
<comment type="subcellular location">
    <subcellularLocation>
        <location evidence="8">Cytoplasm</location>
    </subcellularLocation>
</comment>
<dbReference type="Proteomes" id="UP000215196">
    <property type="component" value="Chromosome 1"/>
</dbReference>
<name>A0A239WCN4_9FLAO</name>
<dbReference type="RefSeq" id="WP_169842750.1">
    <property type="nucleotide sequence ID" value="NZ_LT906465.1"/>
</dbReference>
<evidence type="ECO:0000256" key="6">
    <source>
        <dbReference type="ARBA" id="ARBA00023235"/>
    </source>
</evidence>
<dbReference type="UniPathway" id="UPA00034">
    <property type="reaction ID" value="UER00025"/>
</dbReference>
<keyword evidence="8" id="KW-0963">Cytoplasm</keyword>
<dbReference type="AlphaFoldDB" id="A0A239WCN4"/>
<evidence type="ECO:0000313" key="10">
    <source>
        <dbReference type="EMBL" id="SNV31836.1"/>
    </source>
</evidence>
<evidence type="ECO:0000256" key="9">
    <source>
        <dbReference type="PROSITE-ProRule" id="PRU10125"/>
    </source>
</evidence>